<proteinExistence type="predicted"/>
<feature type="domain" description="SET" evidence="1">
    <location>
        <begin position="53"/>
        <end position="181"/>
    </location>
</feature>
<reference evidence="2 3" key="1">
    <citation type="journal article" date="2015" name="BMC Genomics">
        <title>Insights from the genome of Ophiocordyceps polyrhachis-furcata to pathogenicity and host specificity in insect fungi.</title>
        <authorList>
            <person name="Wichadakul D."/>
            <person name="Kobmoo N."/>
            <person name="Ingsriswang S."/>
            <person name="Tangphatsornruang S."/>
            <person name="Chantasingh D."/>
            <person name="Luangsa-ard J.J."/>
            <person name="Eurwilaichitr L."/>
        </authorList>
    </citation>
    <scope>NUCLEOTIDE SEQUENCE [LARGE SCALE GENOMIC DNA]</scope>
    <source>
        <strain evidence="2 3">BCC 54312</strain>
    </source>
</reference>
<dbReference type="InterPro" id="IPR046341">
    <property type="entry name" value="SET_dom_sf"/>
</dbReference>
<protein>
    <recommendedName>
        <fullName evidence="1">SET domain-containing protein</fullName>
    </recommendedName>
</protein>
<evidence type="ECO:0000313" key="2">
    <source>
        <dbReference type="EMBL" id="RCI15820.1"/>
    </source>
</evidence>
<keyword evidence="3" id="KW-1185">Reference proteome</keyword>
<accession>A0A367LN42</accession>
<dbReference type="SUPFAM" id="SSF82199">
    <property type="entry name" value="SET domain"/>
    <property type="match status" value="1"/>
</dbReference>
<dbReference type="Pfam" id="PF00856">
    <property type="entry name" value="SET"/>
    <property type="match status" value="1"/>
</dbReference>
<dbReference type="Gene3D" id="2.170.270.10">
    <property type="entry name" value="SET domain"/>
    <property type="match status" value="1"/>
</dbReference>
<dbReference type="EMBL" id="LKCN02000001">
    <property type="protein sequence ID" value="RCI15820.1"/>
    <property type="molecule type" value="Genomic_DNA"/>
</dbReference>
<evidence type="ECO:0000313" key="3">
    <source>
        <dbReference type="Proteomes" id="UP000253664"/>
    </source>
</evidence>
<dbReference type="AlphaFoldDB" id="A0A367LN42"/>
<organism evidence="2 3">
    <name type="scientific">Ophiocordyceps polyrhachis-furcata BCC 54312</name>
    <dbReference type="NCBI Taxonomy" id="1330021"/>
    <lineage>
        <taxon>Eukaryota</taxon>
        <taxon>Fungi</taxon>
        <taxon>Dikarya</taxon>
        <taxon>Ascomycota</taxon>
        <taxon>Pezizomycotina</taxon>
        <taxon>Sordariomycetes</taxon>
        <taxon>Hypocreomycetidae</taxon>
        <taxon>Hypocreales</taxon>
        <taxon>Ophiocordycipitaceae</taxon>
        <taxon>Ophiocordyceps</taxon>
    </lineage>
</organism>
<gene>
    <name evidence="2" type="ORF">L249_3289</name>
</gene>
<dbReference type="OrthoDB" id="5792673at2759"/>
<dbReference type="Proteomes" id="UP000253664">
    <property type="component" value="Unassembled WGS sequence"/>
</dbReference>
<sequence>MGHARPKNWPDGLPYLHSPLFSKCLSTAQLEVLRTRPASLPLIPASETVTPSPRVKIQQIRDAQHPANDQLGLFAAQNLKPGTFVLAYLGRVHSGAPSSSLADSNYDLWLDKDADLAVDAAVEGNEGRFVNDYRGINEKPNAEFAPAWCQRWGQVCVGIWVAGGKNSKGIRRGEEILVNYGKGFWQERSFEPELCEELDG</sequence>
<name>A0A367LN42_9HYPO</name>
<dbReference type="InterPro" id="IPR001214">
    <property type="entry name" value="SET_dom"/>
</dbReference>
<dbReference type="STRING" id="1330021.A0A367LN42"/>
<comment type="caution">
    <text evidence="2">The sequence shown here is derived from an EMBL/GenBank/DDBJ whole genome shotgun (WGS) entry which is preliminary data.</text>
</comment>
<evidence type="ECO:0000259" key="1">
    <source>
        <dbReference type="PROSITE" id="PS50280"/>
    </source>
</evidence>
<dbReference type="PROSITE" id="PS50280">
    <property type="entry name" value="SET"/>
    <property type="match status" value="1"/>
</dbReference>